<dbReference type="PANTHER" id="PTHR47331">
    <property type="entry name" value="PHD-TYPE DOMAIN-CONTAINING PROTEIN"/>
    <property type="match status" value="1"/>
</dbReference>
<comment type="caution">
    <text evidence="2">The sequence shown here is derived from an EMBL/GenBank/DDBJ whole genome shotgun (WGS) entry which is preliminary data.</text>
</comment>
<organism evidence="2 3">
    <name type="scientific">Merluccius polli</name>
    <name type="common">Benguela hake</name>
    <name type="synonym">Merluccius cadenati</name>
    <dbReference type="NCBI Taxonomy" id="89951"/>
    <lineage>
        <taxon>Eukaryota</taxon>
        <taxon>Metazoa</taxon>
        <taxon>Chordata</taxon>
        <taxon>Craniata</taxon>
        <taxon>Vertebrata</taxon>
        <taxon>Euteleostomi</taxon>
        <taxon>Actinopterygii</taxon>
        <taxon>Neopterygii</taxon>
        <taxon>Teleostei</taxon>
        <taxon>Neoteleostei</taxon>
        <taxon>Acanthomorphata</taxon>
        <taxon>Zeiogadaria</taxon>
        <taxon>Gadariae</taxon>
        <taxon>Gadiformes</taxon>
        <taxon>Gadoidei</taxon>
        <taxon>Merlucciidae</taxon>
        <taxon>Merluccius</taxon>
    </lineage>
</organism>
<dbReference type="Proteomes" id="UP001174136">
    <property type="component" value="Unassembled WGS sequence"/>
</dbReference>
<evidence type="ECO:0000313" key="3">
    <source>
        <dbReference type="Proteomes" id="UP001174136"/>
    </source>
</evidence>
<dbReference type="EMBL" id="JAOPHQ010004589">
    <property type="protein sequence ID" value="KAK0138631.1"/>
    <property type="molecule type" value="Genomic_DNA"/>
</dbReference>
<evidence type="ECO:0000313" key="2">
    <source>
        <dbReference type="EMBL" id="KAK0138631.1"/>
    </source>
</evidence>
<sequence length="109" mass="11773">MLLDPLFGDIQEERSKSPKKVPSQEAKENQPRATAETEETPISSALVSAGDATGAGRDCALAIVPVRVKVAKGSRYIQTYAFLDPGSTARFCTENLMNQLNVCKKGCKK</sequence>
<dbReference type="PANTHER" id="PTHR47331:SF1">
    <property type="entry name" value="GAG-LIKE PROTEIN"/>
    <property type="match status" value="1"/>
</dbReference>
<name>A0AA47NU50_MERPO</name>
<reference evidence="2" key="1">
    <citation type="journal article" date="2023" name="Front. Mar. Sci.">
        <title>A new Merluccius polli reference genome to investigate the effects of global change in West African waters.</title>
        <authorList>
            <person name="Mateo J.L."/>
            <person name="Blanco-Fernandez C."/>
            <person name="Garcia-Vazquez E."/>
            <person name="Machado-Schiaffino G."/>
        </authorList>
    </citation>
    <scope>NUCLEOTIDE SEQUENCE</scope>
    <source>
        <strain evidence="2">C29</strain>
        <tissue evidence="2">Fin</tissue>
    </source>
</reference>
<feature type="region of interest" description="Disordered" evidence="1">
    <location>
        <begin position="1"/>
        <end position="45"/>
    </location>
</feature>
<dbReference type="AlphaFoldDB" id="A0AA47NU50"/>
<proteinExistence type="predicted"/>
<evidence type="ECO:0000256" key="1">
    <source>
        <dbReference type="SAM" id="MobiDB-lite"/>
    </source>
</evidence>
<accession>A0AA47NU50</accession>
<keyword evidence="3" id="KW-1185">Reference proteome</keyword>
<gene>
    <name evidence="2" type="ORF">N1851_024819</name>
</gene>
<protein>
    <submittedName>
        <fullName evidence="2">Uncharacterized protein</fullName>
    </submittedName>
</protein>